<dbReference type="GO" id="GO:0006885">
    <property type="term" value="P:regulation of pH"/>
    <property type="evidence" value="ECO:0007669"/>
    <property type="project" value="InterPro"/>
</dbReference>
<feature type="region of interest" description="Disordered" evidence="4">
    <location>
        <begin position="84"/>
        <end position="136"/>
    </location>
</feature>
<reference evidence="5 6" key="1">
    <citation type="submission" date="2019-06" db="EMBL/GenBank/DDBJ databases">
        <title>A chromosome-scale genome assembly of the striped catfish, Pangasianodon hypophthalmus.</title>
        <authorList>
            <person name="Wen M."/>
            <person name="Zahm M."/>
            <person name="Roques C."/>
            <person name="Cabau C."/>
            <person name="Klopp C."/>
            <person name="Donnadieu C."/>
            <person name="Jouanno E."/>
            <person name="Avarre J.-C."/>
            <person name="Campet M."/>
            <person name="Ha T.T.T."/>
            <person name="Dugue R."/>
            <person name="Lampietro C."/>
            <person name="Louis A."/>
            <person name="Herpin A."/>
            <person name="Echchiki A."/>
            <person name="Berthelot C."/>
            <person name="Parey E."/>
            <person name="Roest-Crollius H."/>
            <person name="Braasch I."/>
            <person name="Postlethwait J."/>
            <person name="Bobe J."/>
            <person name="Montfort J."/>
            <person name="Bouchez O."/>
            <person name="Begum T."/>
            <person name="Schartl M."/>
            <person name="Guiguen Y."/>
        </authorList>
    </citation>
    <scope>NUCLEOTIDE SEQUENCE [LARGE SCALE GENOMIC DNA]</scope>
    <source>
        <strain evidence="5 6">Indonesia</strain>
        <tissue evidence="5">Blood</tissue>
    </source>
</reference>
<dbReference type="PRINTS" id="PR01088">
    <property type="entry name" value="NAHEXCHNGR6"/>
</dbReference>
<dbReference type="AlphaFoldDB" id="A0A5N5PW12"/>
<dbReference type="EMBL" id="VFJC01000003">
    <property type="protein sequence ID" value="KAB5583802.1"/>
    <property type="molecule type" value="Genomic_DNA"/>
</dbReference>
<dbReference type="InterPro" id="IPR002090">
    <property type="entry name" value="NHE-6/7/9"/>
</dbReference>
<evidence type="ECO:0000256" key="4">
    <source>
        <dbReference type="SAM" id="MobiDB-lite"/>
    </source>
</evidence>
<gene>
    <name evidence="5" type="ORF">PHYPO_G00099820</name>
</gene>
<dbReference type="GO" id="GO:0015385">
    <property type="term" value="F:sodium:proton antiporter activity"/>
    <property type="evidence" value="ECO:0007669"/>
    <property type="project" value="InterPro"/>
</dbReference>
<evidence type="ECO:0000256" key="1">
    <source>
        <dbReference type="ARBA" id="ARBA00004651"/>
    </source>
</evidence>
<comment type="caution">
    <text evidence="5">The sequence shown here is derived from an EMBL/GenBank/DDBJ whole genome shotgun (WGS) entry which is preliminary data.</text>
</comment>
<organism evidence="5 6">
    <name type="scientific">Pangasianodon hypophthalmus</name>
    <name type="common">Striped catfish</name>
    <name type="synonym">Helicophagus hypophthalmus</name>
    <dbReference type="NCBI Taxonomy" id="310915"/>
    <lineage>
        <taxon>Eukaryota</taxon>
        <taxon>Metazoa</taxon>
        <taxon>Chordata</taxon>
        <taxon>Craniata</taxon>
        <taxon>Vertebrata</taxon>
        <taxon>Euteleostomi</taxon>
        <taxon>Actinopterygii</taxon>
        <taxon>Neopterygii</taxon>
        <taxon>Teleostei</taxon>
        <taxon>Ostariophysi</taxon>
        <taxon>Siluriformes</taxon>
        <taxon>Pangasiidae</taxon>
        <taxon>Pangasianodon</taxon>
    </lineage>
</organism>
<keyword evidence="6" id="KW-1185">Reference proteome</keyword>
<feature type="region of interest" description="Disordered" evidence="4">
    <location>
        <begin position="1"/>
        <end position="28"/>
    </location>
</feature>
<dbReference type="GO" id="GO:0005886">
    <property type="term" value="C:plasma membrane"/>
    <property type="evidence" value="ECO:0007669"/>
    <property type="project" value="UniProtKB-SubCell"/>
</dbReference>
<evidence type="ECO:0000256" key="2">
    <source>
        <dbReference type="ARBA" id="ARBA00007367"/>
    </source>
</evidence>
<comment type="similarity">
    <text evidence="2">Belongs to the monovalent cation:proton antiporter 1 (CPA1) transporter (TC 2.A.36) family.</text>
</comment>
<evidence type="ECO:0000313" key="6">
    <source>
        <dbReference type="Proteomes" id="UP000327468"/>
    </source>
</evidence>
<evidence type="ECO:0000313" key="5">
    <source>
        <dbReference type="EMBL" id="KAB5583802.1"/>
    </source>
</evidence>
<evidence type="ECO:0000256" key="3">
    <source>
        <dbReference type="ARBA" id="ARBA00022475"/>
    </source>
</evidence>
<feature type="compositionally biased region" description="Basic and acidic residues" evidence="4">
    <location>
        <begin position="109"/>
        <end position="121"/>
    </location>
</feature>
<proteinExistence type="inferred from homology"/>
<name>A0A5N5PW12_PANHP</name>
<feature type="compositionally biased region" description="Low complexity" evidence="4">
    <location>
        <begin position="84"/>
        <end position="97"/>
    </location>
</feature>
<protein>
    <submittedName>
        <fullName evidence="5">Uncharacterized protein</fullName>
    </submittedName>
</protein>
<keyword evidence="3" id="KW-1003">Cell membrane</keyword>
<dbReference type="Proteomes" id="UP000327468">
    <property type="component" value="Chromosome 2"/>
</dbReference>
<keyword evidence="3" id="KW-0472">Membrane</keyword>
<comment type="subcellular location">
    <subcellularLocation>
        <location evidence="1">Cell membrane</location>
        <topology evidence="1">Multi-pass membrane protein</topology>
    </subcellularLocation>
</comment>
<sequence>MNRRHLTSAATCREGRVQHAATGSGRTAGLLSPPPYRLCCGPLARCLTSPQAYENSEQLRDTDSDLILTDGDLTLTYGDTAITVNGASSSSSASGPKSGKRNGSTSEEALERELDSREQELLSRGTRLVFPMEDHA</sequence>
<accession>A0A5N5PW12</accession>